<feature type="signal peptide" evidence="1">
    <location>
        <begin position="1"/>
        <end position="24"/>
    </location>
</feature>
<gene>
    <name evidence="2" type="ORF">HNP71_002750</name>
</gene>
<evidence type="ECO:0008006" key="4">
    <source>
        <dbReference type="Google" id="ProtNLM"/>
    </source>
</evidence>
<organism evidence="2 3">
    <name type="scientific">Acidocella aromatica</name>
    <dbReference type="NCBI Taxonomy" id="1303579"/>
    <lineage>
        <taxon>Bacteria</taxon>
        <taxon>Pseudomonadati</taxon>
        <taxon>Pseudomonadota</taxon>
        <taxon>Alphaproteobacteria</taxon>
        <taxon>Acetobacterales</taxon>
        <taxon>Acidocellaceae</taxon>
        <taxon>Acidocella</taxon>
    </lineage>
</organism>
<dbReference type="RefSeq" id="WP_183267487.1">
    <property type="nucleotide sequence ID" value="NZ_JACHFJ010000018.1"/>
</dbReference>
<evidence type="ECO:0000256" key="1">
    <source>
        <dbReference type="SAM" id="SignalP"/>
    </source>
</evidence>
<keyword evidence="3" id="KW-1185">Reference proteome</keyword>
<accession>A0A840VFK3</accession>
<protein>
    <recommendedName>
        <fullName evidence="4">PASTA domain-containing protein</fullName>
    </recommendedName>
</protein>
<comment type="caution">
    <text evidence="2">The sequence shown here is derived from an EMBL/GenBank/DDBJ whole genome shotgun (WGS) entry which is preliminary data.</text>
</comment>
<proteinExistence type="predicted"/>
<evidence type="ECO:0000313" key="3">
    <source>
        <dbReference type="Proteomes" id="UP000553706"/>
    </source>
</evidence>
<keyword evidence="1" id="KW-0732">Signal</keyword>
<dbReference type="Proteomes" id="UP000553706">
    <property type="component" value="Unassembled WGS sequence"/>
</dbReference>
<reference evidence="2 3" key="1">
    <citation type="submission" date="2020-08" db="EMBL/GenBank/DDBJ databases">
        <title>Genomic Encyclopedia of Type Strains, Phase IV (KMG-IV): sequencing the most valuable type-strain genomes for metagenomic binning, comparative biology and taxonomic classification.</title>
        <authorList>
            <person name="Goeker M."/>
        </authorList>
    </citation>
    <scope>NUCLEOTIDE SEQUENCE [LARGE SCALE GENOMIC DNA]</scope>
    <source>
        <strain evidence="2 3">DSM 27026</strain>
    </source>
</reference>
<name>A0A840VFK3_9PROT</name>
<dbReference type="EMBL" id="JACHFJ010000018">
    <property type="protein sequence ID" value="MBB5374476.1"/>
    <property type="molecule type" value="Genomic_DNA"/>
</dbReference>
<feature type="chain" id="PRO_5032876228" description="PASTA domain-containing protein" evidence="1">
    <location>
        <begin position="25"/>
        <end position="109"/>
    </location>
</feature>
<sequence length="109" mass="11342">MRFFASSAVLATATLLGLAQPAAAFSLFSSVASVQVPVSGVESQAKLAAQLQSQGYSNVELASVAPTRENPHPELNPSLVNDPASPVRTGWNGVAQKDGETVQVYVTRS</sequence>
<evidence type="ECO:0000313" key="2">
    <source>
        <dbReference type="EMBL" id="MBB5374476.1"/>
    </source>
</evidence>
<dbReference type="AlphaFoldDB" id="A0A840VFK3"/>